<proteinExistence type="predicted"/>
<gene>
    <name evidence="4" type="ORF">CO2235_MP80165</name>
    <name evidence="3" type="ORF">CO2235_U840029</name>
    <name evidence="1" type="ORF">D2917_01945</name>
    <name evidence="2" type="ORF">JTE92_07085</name>
</gene>
<evidence type="ECO:0000313" key="5">
    <source>
        <dbReference type="Proteomes" id="UP000256862"/>
    </source>
</evidence>
<dbReference type="GeneID" id="303489275"/>
<evidence type="ECO:0000313" key="4">
    <source>
        <dbReference type="EMBL" id="SPC24285.1"/>
    </source>
</evidence>
<evidence type="ECO:0000313" key="7">
    <source>
        <dbReference type="Proteomes" id="UP000623307"/>
    </source>
</evidence>
<organism evidence="3 5">
    <name type="scientific">Cupriavidus oxalaticus</name>
    <dbReference type="NCBI Taxonomy" id="96344"/>
    <lineage>
        <taxon>Bacteria</taxon>
        <taxon>Pseudomonadati</taxon>
        <taxon>Pseudomonadota</taxon>
        <taxon>Betaproteobacteria</taxon>
        <taxon>Burkholderiales</taxon>
        <taxon>Burkholderiaceae</taxon>
        <taxon>Cupriavidus</taxon>
    </lineage>
</organism>
<keyword evidence="7" id="KW-1185">Reference proteome</keyword>
<reference evidence="5" key="1">
    <citation type="submission" date="2018-01" db="EMBL/GenBank/DDBJ databases">
        <authorList>
            <person name="Gaut B.S."/>
            <person name="Morton B.R."/>
            <person name="Clegg M.T."/>
            <person name="Duvall M.R."/>
        </authorList>
    </citation>
    <scope>NUCLEOTIDE SEQUENCE [LARGE SCALE GENOMIC DNA]</scope>
</reference>
<dbReference type="RefSeq" id="WP_063239152.1">
    <property type="nucleotide sequence ID" value="NZ_CP032518.1"/>
</dbReference>
<dbReference type="InterPro" id="IPR010296">
    <property type="entry name" value="DUF899_thioredox"/>
</dbReference>
<sequence>MSHVTYPNESAEYRKARSALLEEEMALRRHIEAVAAQRRALPPGGEVPQDYRFERIGANGMPETVAMSRLFGPHRTLILYSFMYGPDRDTPCPMCTLLLDSVNGAARHIGQRAALYIVAKSPIARLVAWARERGWAHLQFLSTAGNSYNADYFGDSTKLPAEIRALSGGKPGEEWDDTAFNVFRLDNGTVRHFWGSDLTWAPTEADTDHRSGDAVSALWGLLDMTPEGRGQFMPKLAY</sequence>
<dbReference type="Pfam" id="PF05988">
    <property type="entry name" value="DUF899"/>
    <property type="match status" value="1"/>
</dbReference>
<reference evidence="2 7" key="4">
    <citation type="submission" date="2021-02" db="EMBL/GenBank/DDBJ databases">
        <title>Complete Genome Sequence of Cupriavidus oxalaticus Strain Ox1, a Soil Oxalate-Degrading Species.</title>
        <authorList>
            <person name="Palmieri F."/>
            <person name="Udriet P."/>
            <person name="Deuasquier M."/>
            <person name="Beaudoing E."/>
            <person name="Johnson S.L."/>
            <person name="Davenport K.W."/>
            <person name="Chain P.S."/>
            <person name="Bindschedler S."/>
            <person name="Junier P."/>
        </authorList>
    </citation>
    <scope>NUCLEOTIDE SEQUENCE [LARGE SCALE GENOMIC DNA]</scope>
    <source>
        <strain evidence="2 7">Ox1</strain>
    </source>
</reference>
<evidence type="ECO:0000313" key="6">
    <source>
        <dbReference type="Proteomes" id="UP000325743"/>
    </source>
</evidence>
<dbReference type="EMBL" id="CP032518">
    <property type="protein sequence ID" value="QEZ43118.1"/>
    <property type="molecule type" value="Genomic_DNA"/>
</dbReference>
<dbReference type="EMBL" id="OGUS01000092">
    <property type="protein sequence ID" value="SPC08288.1"/>
    <property type="molecule type" value="Genomic_DNA"/>
</dbReference>
<evidence type="ECO:0000313" key="3">
    <source>
        <dbReference type="EMBL" id="SPC08288.1"/>
    </source>
</evidence>
<dbReference type="EMBL" id="OGUS01000143">
    <property type="protein sequence ID" value="SPC24285.1"/>
    <property type="molecule type" value="Genomic_DNA"/>
</dbReference>
<evidence type="ECO:0000313" key="2">
    <source>
        <dbReference type="EMBL" id="QRQ90436.1"/>
    </source>
</evidence>
<accession>A0A375FV82</accession>
<dbReference type="OrthoDB" id="574359at2"/>
<name>A0A375FV82_9BURK</name>
<reference evidence="3" key="2">
    <citation type="submission" date="2018-01" db="EMBL/GenBank/DDBJ databases">
        <authorList>
            <person name="Clerissi C."/>
        </authorList>
    </citation>
    <scope>NUCLEOTIDE SEQUENCE</scope>
    <source>
        <strain evidence="3">Cupriavidus oxalaticus LMG 2235</strain>
    </source>
</reference>
<reference evidence="1 6" key="3">
    <citation type="submission" date="2018-09" db="EMBL/GenBank/DDBJ databases">
        <title>Complete genome sequence of Cupriavidus oxalaticus T2, a bacterium capable of phenol tolerance and degradation.</title>
        <authorList>
            <person name="Yan J."/>
        </authorList>
    </citation>
    <scope>NUCLEOTIDE SEQUENCE [LARGE SCALE GENOMIC DNA]</scope>
    <source>
        <strain evidence="1 6">T2</strain>
    </source>
</reference>
<dbReference type="Proteomes" id="UP000623307">
    <property type="component" value="Chromosome 1"/>
</dbReference>
<dbReference type="EMBL" id="CP069811">
    <property type="protein sequence ID" value="QRQ90436.1"/>
    <property type="molecule type" value="Genomic_DNA"/>
</dbReference>
<dbReference type="Proteomes" id="UP000325743">
    <property type="component" value="Chromosome 1"/>
</dbReference>
<protein>
    <submittedName>
        <fullName evidence="1">DUF899 domain-containing protein</fullName>
    </submittedName>
    <submittedName>
        <fullName evidence="2">DUF899 family protein</fullName>
    </submittedName>
</protein>
<dbReference type="Proteomes" id="UP000256862">
    <property type="component" value="Plasmid CO2235_mp"/>
</dbReference>
<dbReference type="AlphaFoldDB" id="A0A375FV82"/>
<evidence type="ECO:0000313" key="1">
    <source>
        <dbReference type="EMBL" id="QEZ43118.1"/>
    </source>
</evidence>